<feature type="compositionally biased region" description="Gly residues" evidence="5">
    <location>
        <begin position="563"/>
        <end position="647"/>
    </location>
</feature>
<dbReference type="InterPro" id="IPR043129">
    <property type="entry name" value="ATPase_NBD"/>
</dbReference>
<evidence type="ECO:0000256" key="5">
    <source>
        <dbReference type="SAM" id="MobiDB-lite"/>
    </source>
</evidence>
<feature type="compositionally biased region" description="Low complexity" evidence="5">
    <location>
        <begin position="528"/>
        <end position="540"/>
    </location>
</feature>
<feature type="compositionally biased region" description="Low complexity" evidence="5">
    <location>
        <begin position="465"/>
        <end position="482"/>
    </location>
</feature>
<gene>
    <name evidence="6" type="ORF">GV794_26340</name>
</gene>
<evidence type="ECO:0000256" key="3">
    <source>
        <dbReference type="ARBA" id="ARBA00023186"/>
    </source>
</evidence>
<organism evidence="6 7">
    <name type="scientific">Nocardia cyriacigeorgica</name>
    <dbReference type="NCBI Taxonomy" id="135487"/>
    <lineage>
        <taxon>Bacteria</taxon>
        <taxon>Bacillati</taxon>
        <taxon>Actinomycetota</taxon>
        <taxon>Actinomycetes</taxon>
        <taxon>Mycobacteriales</taxon>
        <taxon>Nocardiaceae</taxon>
        <taxon>Nocardia</taxon>
    </lineage>
</organism>
<dbReference type="Proteomes" id="UP000470876">
    <property type="component" value="Unassembled WGS sequence"/>
</dbReference>
<dbReference type="SUPFAM" id="SSF53067">
    <property type="entry name" value="Actin-like ATPase domain"/>
    <property type="match status" value="2"/>
</dbReference>
<feature type="compositionally biased region" description="Basic and acidic residues" evidence="5">
    <location>
        <begin position="418"/>
        <end position="435"/>
    </location>
</feature>
<proteinExistence type="inferred from homology"/>
<dbReference type="Gene3D" id="3.90.640.10">
    <property type="entry name" value="Actin, Chain A, domain 4"/>
    <property type="match status" value="1"/>
</dbReference>
<keyword evidence="3" id="KW-0143">Chaperone</keyword>
<evidence type="ECO:0000256" key="4">
    <source>
        <dbReference type="RuleBase" id="RU003322"/>
    </source>
</evidence>
<evidence type="ECO:0000256" key="1">
    <source>
        <dbReference type="ARBA" id="ARBA00022741"/>
    </source>
</evidence>
<comment type="similarity">
    <text evidence="4">Belongs to the heat shock protein 70 family.</text>
</comment>
<dbReference type="EMBL" id="JAAGUX010000079">
    <property type="protein sequence ID" value="NEW59126.1"/>
    <property type="molecule type" value="Genomic_DNA"/>
</dbReference>
<reference evidence="6 7" key="1">
    <citation type="submission" date="2020-01" db="EMBL/GenBank/DDBJ databases">
        <title>Genetics and antimicrobial susceptibilities of Nocardia species isolated from the soil; a comparison with species isolated from humans.</title>
        <authorList>
            <person name="Carrasco G."/>
            <person name="Monzon S."/>
            <person name="Sansegundo M."/>
            <person name="Garcia E."/>
            <person name="Garrido N."/>
            <person name="Medina M.J."/>
            <person name="Villalon P."/>
            <person name="Ramirez-Arocha A.C."/>
            <person name="Jimenez P."/>
            <person name="Cuesta I."/>
            <person name="Valdezate S."/>
        </authorList>
    </citation>
    <scope>NUCLEOTIDE SEQUENCE [LARGE SCALE GENOMIC DNA]</scope>
    <source>
        <strain evidence="6 7">CNM20110649</strain>
    </source>
</reference>
<comment type="caution">
    <text evidence="6">The sequence shown here is derived from an EMBL/GenBank/DDBJ whole genome shotgun (WGS) entry which is preliminary data.</text>
</comment>
<name>A0ABX0CRL2_9NOCA</name>
<evidence type="ECO:0000313" key="6">
    <source>
        <dbReference type="EMBL" id="NEW59126.1"/>
    </source>
</evidence>
<feature type="region of interest" description="Disordered" evidence="5">
    <location>
        <begin position="400"/>
        <end position="656"/>
    </location>
</feature>
<evidence type="ECO:0000313" key="7">
    <source>
        <dbReference type="Proteomes" id="UP000470876"/>
    </source>
</evidence>
<dbReference type="Gene3D" id="3.30.420.40">
    <property type="match status" value="3"/>
</dbReference>
<evidence type="ECO:0000256" key="2">
    <source>
        <dbReference type="ARBA" id="ARBA00022840"/>
    </source>
</evidence>
<dbReference type="InterPro" id="IPR013126">
    <property type="entry name" value="Hsp_70_fam"/>
</dbReference>
<keyword evidence="1 4" id="KW-0547">Nucleotide-binding</keyword>
<keyword evidence="2 4" id="KW-0067">ATP-binding</keyword>
<dbReference type="RefSeq" id="WP_163956424.1">
    <property type="nucleotide sequence ID" value="NZ_JAAGUX010000079.1"/>
</dbReference>
<feature type="compositionally biased region" description="Polar residues" evidence="5">
    <location>
        <begin position="451"/>
        <end position="460"/>
    </location>
</feature>
<dbReference type="PANTHER" id="PTHR19375">
    <property type="entry name" value="HEAT SHOCK PROTEIN 70KDA"/>
    <property type="match status" value="1"/>
</dbReference>
<feature type="compositionally biased region" description="Gly residues" evidence="5">
    <location>
        <begin position="541"/>
        <end position="553"/>
    </location>
</feature>
<accession>A0ABX0CRL2</accession>
<dbReference type="Pfam" id="PF00012">
    <property type="entry name" value="HSP70"/>
    <property type="match status" value="2"/>
</dbReference>
<protein>
    <submittedName>
        <fullName evidence="6">Hsp70 family protein</fullName>
    </submittedName>
</protein>
<sequence length="656" mass="64173">MTTGLGFSIGTVNSVSAVATAEQSRPSVRTRRTTAAFDGTNCLRVGSIPEFAVAATDFADLARDPDSVTIGGRIWSPANMIAAVVHSLLASAEPCAGVATTYPAAYSNKQVSLLRQALDLSGIGHVELVPEPVAAAEWLEREQGPLPSEFVLVYDLGGNSLDITVVRVGPDWRDHPMVGKPVRCYDFGGRPLGAMIARYAGGKMSASAAPGTVAMTSFVDTDSLRVEQIRDSLEVVRAAVRSAGIAMSDIGRILVIGGAARPPEVARTLAELGRPIVMSADPGQTVAAGAAYLAARTAMPAAPGASFHPPVFSGAAIFSAIAMSAATMFGGGAVDTQLSPVLDRFPRLDLPNDALLVELDVDGALIGNVGAVGHAAAGMARAVAGVPTRLTGYAAMVSPSAYGQPQVPRPQGPTMAESRGDTHSDTREWRHRSDELSGTYADPARFRNPMPFSQPNTSVRPPSSPVEGAPSVPGGAPGADDGTNPVPGVPGSIPDDVTPGQNEPGTPVGSTPDVRSVPGGSVPGGTAPGSSTGAIPAGDTSPGGVGIPGGPIGTGDDEASGGVPNGGTSSGDGSGMSGGGASGGNSTGGAVGGGASGGSSGGSTGAGSGGASGGSASGGFGSDGSGSGGSGSGGSASGGSASGGSASGGSATEVRR</sequence>
<keyword evidence="7" id="KW-1185">Reference proteome</keyword>